<feature type="binding site" evidence="9">
    <location>
        <position position="52"/>
    </location>
    <ligand>
        <name>FAD</name>
        <dbReference type="ChEBI" id="CHEBI:57692"/>
    </ligand>
</feature>
<dbReference type="SUPFAM" id="SSF51905">
    <property type="entry name" value="FAD/NAD(P)-binding domain"/>
    <property type="match status" value="1"/>
</dbReference>
<keyword evidence="9" id="KW-0520">NAD</keyword>
<keyword evidence="5 11" id="KW-0560">Oxidoreductase</keyword>
<evidence type="ECO:0000256" key="7">
    <source>
        <dbReference type="ARBA" id="ARBA00023284"/>
    </source>
</evidence>
<gene>
    <name evidence="14" type="ORF">M094_2066</name>
</gene>
<dbReference type="SUPFAM" id="SSF55424">
    <property type="entry name" value="FAD/NAD-linked reductases, dimerisation (C-terminal) domain"/>
    <property type="match status" value="1"/>
</dbReference>
<dbReference type="RefSeq" id="WP_005827064.1">
    <property type="nucleotide sequence ID" value="NZ_JNHN01000178.1"/>
</dbReference>
<dbReference type="InterPro" id="IPR012999">
    <property type="entry name" value="Pyr_OxRdtase_I_AS"/>
</dbReference>
<feature type="binding site" evidence="9">
    <location>
        <begin position="139"/>
        <end position="141"/>
    </location>
    <ligand>
        <name>FAD</name>
        <dbReference type="ChEBI" id="CHEBI:57692"/>
    </ligand>
</feature>
<dbReference type="PIRSF" id="PIRSF000350">
    <property type="entry name" value="Mercury_reductase_MerA"/>
    <property type="match status" value="1"/>
</dbReference>
<dbReference type="GO" id="GO:0003955">
    <property type="term" value="F:NAD(P)H dehydrogenase (quinone) activity"/>
    <property type="evidence" value="ECO:0007669"/>
    <property type="project" value="TreeGrafter"/>
</dbReference>
<name>A0A078RWB4_BACUN</name>
<comment type="cofactor">
    <cofactor evidence="9">
        <name>FAD</name>
        <dbReference type="ChEBI" id="CHEBI:57692"/>
    </cofactor>
    <text evidence="9">Binds 1 FAD per subunit.</text>
</comment>
<dbReference type="Gene3D" id="3.50.50.60">
    <property type="entry name" value="FAD/NAD(P)-binding domain"/>
    <property type="match status" value="2"/>
</dbReference>
<dbReference type="PANTHER" id="PTHR43014:SF4">
    <property type="entry name" value="PYRIDINE NUCLEOTIDE-DISULFIDE OXIDOREDUCTASE RCLA-RELATED"/>
    <property type="match status" value="1"/>
</dbReference>
<dbReference type="InterPro" id="IPR016156">
    <property type="entry name" value="FAD/NAD-linked_Rdtase_dimer_sf"/>
</dbReference>
<feature type="disulfide bond" description="Redox-active" evidence="10">
    <location>
        <begin position="43"/>
        <end position="48"/>
    </location>
</feature>
<dbReference type="GO" id="GO:0016668">
    <property type="term" value="F:oxidoreductase activity, acting on a sulfur group of donors, NAD(P) as acceptor"/>
    <property type="evidence" value="ECO:0007669"/>
    <property type="project" value="InterPro"/>
</dbReference>
<feature type="binding site" evidence="9">
    <location>
        <position position="269"/>
    </location>
    <ligand>
        <name>NAD(+)</name>
        <dbReference type="ChEBI" id="CHEBI:57540"/>
    </ligand>
</feature>
<protein>
    <submittedName>
        <fullName evidence="14">Pyridine nucleotide-disulfide oxidoreductase family protein</fullName>
    </submittedName>
</protein>
<organism evidence="14 15">
    <name type="scientific">Bacteroides uniformis str. 3978 T3 ii</name>
    <dbReference type="NCBI Taxonomy" id="1339349"/>
    <lineage>
        <taxon>Bacteria</taxon>
        <taxon>Pseudomonadati</taxon>
        <taxon>Bacteroidota</taxon>
        <taxon>Bacteroidia</taxon>
        <taxon>Bacteroidales</taxon>
        <taxon>Bacteroidaceae</taxon>
        <taxon>Bacteroides</taxon>
    </lineage>
</organism>
<evidence type="ECO:0000256" key="2">
    <source>
        <dbReference type="ARBA" id="ARBA00022630"/>
    </source>
</evidence>
<accession>A0A078RWB4</accession>
<dbReference type="PATRIC" id="fig|1339349.3.peg.3194"/>
<comment type="similarity">
    <text evidence="1 11">Belongs to the class-I pyridine nucleotide-disulfide oxidoreductase family.</text>
</comment>
<keyword evidence="4" id="KW-0521">NADP</keyword>
<dbReference type="AlphaFoldDB" id="A0A078RWB4"/>
<feature type="binding site" evidence="9">
    <location>
        <position position="200"/>
    </location>
    <ligand>
        <name>NAD(+)</name>
        <dbReference type="ChEBI" id="CHEBI:57540"/>
    </ligand>
</feature>
<dbReference type="FunFam" id="3.30.390.30:FF:000001">
    <property type="entry name" value="Dihydrolipoyl dehydrogenase"/>
    <property type="match status" value="1"/>
</dbReference>
<dbReference type="InterPro" id="IPR023753">
    <property type="entry name" value="FAD/NAD-binding_dom"/>
</dbReference>
<evidence type="ECO:0000259" key="12">
    <source>
        <dbReference type="Pfam" id="PF02852"/>
    </source>
</evidence>
<dbReference type="InterPro" id="IPR036188">
    <property type="entry name" value="FAD/NAD-bd_sf"/>
</dbReference>
<evidence type="ECO:0000256" key="4">
    <source>
        <dbReference type="ARBA" id="ARBA00022857"/>
    </source>
</evidence>
<evidence type="ECO:0000256" key="11">
    <source>
        <dbReference type="RuleBase" id="RU003691"/>
    </source>
</evidence>
<dbReference type="PANTHER" id="PTHR43014">
    <property type="entry name" value="MERCURIC REDUCTASE"/>
    <property type="match status" value="1"/>
</dbReference>
<evidence type="ECO:0000313" key="14">
    <source>
        <dbReference type="EMBL" id="KDS49083.1"/>
    </source>
</evidence>
<sequence>MKQYDAIIIGFGKGGKLLAAELAERNWKVAIVERSPQMYGGTCVNVGCIPTKTLIHESEYAEKRYYDDYKNQSKLYALAVARKDKLVSFLREKNYENVKNEPNITLYDGTASFLSENTIRIVSGKDETILEGKEIFINTGSTPILPAIDGLKESKYVYTSETLLQSNKLPAHLLVIGGGAVGLEFATMYAGFGSHVTLLEAGNRFLPKVDRDIAASMLEALNRKRINVRLNARVQSVYDTAEGITLTYTDSANGTPYYLKGDALLVAIGRKPMTAELNLEKAGIQTDKRGAIVVDNQLRTTAPHVWALGDVKGDEQFDYLSIDDFRIIRNQLFENKKRSTKDRYPIPFAIFTDPPLAHIGLTEEEAMKNGYSIHVARIPAAMIPRARTLHSIDGMLKAIVDIHTGRILGCTLLCADAPEVINTVASIMKTGQRYHFLRDFIFTHPSMNEGLNMLFKPF</sequence>
<evidence type="ECO:0000313" key="15">
    <source>
        <dbReference type="Proteomes" id="UP000028013"/>
    </source>
</evidence>
<dbReference type="PRINTS" id="PR00368">
    <property type="entry name" value="FADPNR"/>
</dbReference>
<dbReference type="InterPro" id="IPR001100">
    <property type="entry name" value="Pyr_nuc-diS_OxRdtase"/>
</dbReference>
<dbReference type="InterPro" id="IPR004099">
    <property type="entry name" value="Pyr_nucl-diS_OxRdtase_dimer"/>
</dbReference>
<dbReference type="Gene3D" id="3.30.390.30">
    <property type="match status" value="1"/>
</dbReference>
<feature type="active site" description="Proton acceptor" evidence="8">
    <location>
        <position position="444"/>
    </location>
</feature>
<evidence type="ECO:0000256" key="9">
    <source>
        <dbReference type="PIRSR" id="PIRSR000350-3"/>
    </source>
</evidence>
<dbReference type="Pfam" id="PF07992">
    <property type="entry name" value="Pyr_redox_2"/>
    <property type="match status" value="1"/>
</dbReference>
<feature type="domain" description="Pyridine nucleotide-disulphide oxidoreductase dimerisation" evidence="12">
    <location>
        <begin position="346"/>
        <end position="451"/>
    </location>
</feature>
<dbReference type="Proteomes" id="UP000028013">
    <property type="component" value="Unassembled WGS sequence"/>
</dbReference>
<dbReference type="GO" id="GO:0050660">
    <property type="term" value="F:flavin adenine dinucleotide binding"/>
    <property type="evidence" value="ECO:0007669"/>
    <property type="project" value="TreeGrafter"/>
</dbReference>
<keyword evidence="6" id="KW-1015">Disulfide bond</keyword>
<feature type="binding site" evidence="9">
    <location>
        <position position="310"/>
    </location>
    <ligand>
        <name>FAD</name>
        <dbReference type="ChEBI" id="CHEBI:57692"/>
    </ligand>
</feature>
<proteinExistence type="inferred from homology"/>
<evidence type="ECO:0000256" key="3">
    <source>
        <dbReference type="ARBA" id="ARBA00022827"/>
    </source>
</evidence>
<keyword evidence="2 11" id="KW-0285">Flavoprotein</keyword>
<dbReference type="GeneID" id="99753080"/>
<feature type="domain" description="FAD/NAD(P)-binding" evidence="13">
    <location>
        <begin position="4"/>
        <end position="312"/>
    </location>
</feature>
<dbReference type="Pfam" id="PF02852">
    <property type="entry name" value="Pyr_redox_dim"/>
    <property type="match status" value="1"/>
</dbReference>
<keyword evidence="7 11" id="KW-0676">Redox-active center</keyword>
<keyword evidence="9" id="KW-0547">Nucleotide-binding</keyword>
<dbReference type="EMBL" id="JNHN01000178">
    <property type="protein sequence ID" value="KDS49083.1"/>
    <property type="molecule type" value="Genomic_DNA"/>
</dbReference>
<dbReference type="PROSITE" id="PS00076">
    <property type="entry name" value="PYRIDINE_REDOX_1"/>
    <property type="match status" value="1"/>
</dbReference>
<reference evidence="14 15" key="1">
    <citation type="submission" date="2014-04" db="EMBL/GenBank/DDBJ databases">
        <authorList>
            <person name="Sears C."/>
            <person name="Carroll K."/>
            <person name="Sack B.R."/>
            <person name="Qadri F."/>
            <person name="Myers L.L."/>
            <person name="Chung G.-T."/>
            <person name="Escheverria P."/>
            <person name="Fraser C.M."/>
            <person name="Sadzewicz L."/>
            <person name="Shefchek K.A."/>
            <person name="Tallon L."/>
            <person name="Das S.P."/>
            <person name="Daugherty S."/>
            <person name="Mongodin E.F."/>
        </authorList>
    </citation>
    <scope>NUCLEOTIDE SEQUENCE [LARGE SCALE GENOMIC DNA]</scope>
    <source>
        <strain evidence="14 15">3978 T3 ii</strain>
    </source>
</reference>
<dbReference type="PRINTS" id="PR00411">
    <property type="entry name" value="PNDRDTASEI"/>
</dbReference>
<evidence type="ECO:0000256" key="10">
    <source>
        <dbReference type="PIRSR" id="PIRSR000350-4"/>
    </source>
</evidence>
<keyword evidence="3 9" id="KW-0274">FAD</keyword>
<evidence type="ECO:0000259" key="13">
    <source>
        <dbReference type="Pfam" id="PF07992"/>
    </source>
</evidence>
<evidence type="ECO:0000256" key="1">
    <source>
        <dbReference type="ARBA" id="ARBA00007532"/>
    </source>
</evidence>
<evidence type="ECO:0000256" key="8">
    <source>
        <dbReference type="PIRSR" id="PIRSR000350-2"/>
    </source>
</evidence>
<evidence type="ECO:0000256" key="6">
    <source>
        <dbReference type="ARBA" id="ARBA00023157"/>
    </source>
</evidence>
<feature type="binding site" evidence="9">
    <location>
        <begin position="177"/>
        <end position="184"/>
    </location>
    <ligand>
        <name>NAD(+)</name>
        <dbReference type="ChEBI" id="CHEBI:57540"/>
    </ligand>
</feature>
<comment type="caution">
    <text evidence="14">The sequence shown here is derived from an EMBL/GenBank/DDBJ whole genome shotgun (WGS) entry which is preliminary data.</text>
</comment>
<evidence type="ECO:0000256" key="5">
    <source>
        <dbReference type="ARBA" id="ARBA00023002"/>
    </source>
</evidence>